<accession>A0A0V0R3M9</accession>
<keyword evidence="3" id="KW-1185">Reference proteome</keyword>
<keyword evidence="1" id="KW-0175">Coiled coil</keyword>
<evidence type="ECO:0000313" key="3">
    <source>
        <dbReference type="Proteomes" id="UP000054937"/>
    </source>
</evidence>
<dbReference type="Proteomes" id="UP000054937">
    <property type="component" value="Unassembled WGS sequence"/>
</dbReference>
<name>A0A0V0R3M9_PSEPJ</name>
<evidence type="ECO:0000256" key="1">
    <source>
        <dbReference type="SAM" id="Coils"/>
    </source>
</evidence>
<reference evidence="2 3" key="1">
    <citation type="journal article" date="2015" name="Sci. Rep.">
        <title>Genome of the facultative scuticociliatosis pathogen Pseudocohnilembus persalinus provides insight into its virulence through horizontal gene transfer.</title>
        <authorList>
            <person name="Xiong J."/>
            <person name="Wang G."/>
            <person name="Cheng J."/>
            <person name="Tian M."/>
            <person name="Pan X."/>
            <person name="Warren A."/>
            <person name="Jiang C."/>
            <person name="Yuan D."/>
            <person name="Miao W."/>
        </authorList>
    </citation>
    <scope>NUCLEOTIDE SEQUENCE [LARGE SCALE GENOMIC DNA]</scope>
    <source>
        <strain evidence="2">36N120E</strain>
    </source>
</reference>
<sequence>METLKKIKQTGDNVLQFNKDILLYSSAKLGSKLGLCQIEEVFDSDSFEKLELEKKKSNQTKQQQQLQQKQQQGEHNSRLKVYFLKQFSKYWIIHNVGQNFTLSFEEFQKVVSRYAGEYNQKSEQLLQDFYESASEIWTDLVRNKEQIPSTDHIKYVILKIVAHTLDKNIKLEEKETENQNFGETLFDIFNHFKDKQLNMNEKSIVKHFKNNFYTHQMDHIKACVEYCNFFKDFILEFFPSNQEYNHTFTKRVKYQKLLKKSTKMFSSAYCKFFMLLLSTLEKCLDTILSLIENPKNYEIMNKLEEDSKNLDFDDINRKFIEFPPVQNLDQIAEQEQLMKQYQMQTITEDLQEDSSYSLLSKQESESQTQSQQQLIQQLKENDKQVNLDEKNEQQQKDNQQIQQYYNLNNEQNSQQQKPVQGFKMRKLSEKQKNILQKEQNIKSKIQIVALKIFLIFQRGSQFFSKVRSKNFIQNKQNDFKLFLFEKKNLCKNYLIYGIQKSQYGFYMVLNYGNDYFTLMFKNLKEMLEQVQNFMRKQKEIKEESGLKGLVLYNQCMLRKKKRQILDYKIKKYQKIIDQYKQMLIV</sequence>
<dbReference type="EMBL" id="LDAU01000057">
    <property type="protein sequence ID" value="KRX08821.1"/>
    <property type="molecule type" value="Genomic_DNA"/>
</dbReference>
<evidence type="ECO:0000313" key="2">
    <source>
        <dbReference type="EMBL" id="KRX08821.1"/>
    </source>
</evidence>
<organism evidence="2 3">
    <name type="scientific">Pseudocohnilembus persalinus</name>
    <name type="common">Ciliate</name>
    <dbReference type="NCBI Taxonomy" id="266149"/>
    <lineage>
        <taxon>Eukaryota</taxon>
        <taxon>Sar</taxon>
        <taxon>Alveolata</taxon>
        <taxon>Ciliophora</taxon>
        <taxon>Intramacronucleata</taxon>
        <taxon>Oligohymenophorea</taxon>
        <taxon>Scuticociliatia</taxon>
        <taxon>Philasterida</taxon>
        <taxon>Pseudocohnilembidae</taxon>
        <taxon>Pseudocohnilembus</taxon>
    </lineage>
</organism>
<proteinExistence type="predicted"/>
<protein>
    <submittedName>
        <fullName evidence="2">Uncharacterized protein</fullName>
    </submittedName>
</protein>
<dbReference type="AlphaFoldDB" id="A0A0V0R3M9"/>
<feature type="coiled-coil region" evidence="1">
    <location>
        <begin position="361"/>
        <end position="395"/>
    </location>
</feature>
<gene>
    <name evidence="2" type="ORF">PPERSA_08925</name>
</gene>
<comment type="caution">
    <text evidence="2">The sequence shown here is derived from an EMBL/GenBank/DDBJ whole genome shotgun (WGS) entry which is preliminary data.</text>
</comment>
<dbReference type="InParanoid" id="A0A0V0R3M9"/>